<feature type="domain" description="PPM-type phosphatase" evidence="2">
    <location>
        <begin position="100"/>
        <end position="412"/>
    </location>
</feature>
<reference evidence="3" key="3">
    <citation type="submission" date="2025-09" db="UniProtKB">
        <authorList>
            <consortium name="Ensembl"/>
        </authorList>
    </citation>
    <scope>IDENTIFICATION</scope>
    <source>
        <strain evidence="3">Hereford</strain>
    </source>
</reference>
<evidence type="ECO:0000256" key="1">
    <source>
        <dbReference type="SAM" id="MobiDB-lite"/>
    </source>
</evidence>
<dbReference type="PaxDb" id="9913-ENSBTAP00000003860"/>
<reference evidence="3" key="1">
    <citation type="submission" date="2018-03" db="EMBL/GenBank/DDBJ databases">
        <title>ARS-UCD1.2.</title>
        <authorList>
            <person name="Rosen B.D."/>
            <person name="Bickhart D.M."/>
            <person name="Koren S."/>
            <person name="Schnabel R.D."/>
            <person name="Hall R."/>
            <person name="Zimin A."/>
            <person name="Dreischer C."/>
            <person name="Schultheiss S."/>
            <person name="Schroeder S.G."/>
            <person name="Elsik C.G."/>
            <person name="Couldrey C."/>
            <person name="Liu G.E."/>
            <person name="Van Tassell C.P."/>
            <person name="Phillippy A.M."/>
            <person name="Smith T.P.L."/>
            <person name="Medrano J.F."/>
        </authorList>
    </citation>
    <scope>NUCLEOTIDE SEQUENCE [LARGE SCALE GENOMIC DNA]</scope>
    <source>
        <strain evidence="3">Hereford</strain>
    </source>
</reference>
<dbReference type="PANTHER" id="PTHR13832:SF236">
    <property type="entry name" value="PROTEIN PHOSPHATASE 1M"/>
    <property type="match status" value="1"/>
</dbReference>
<accession>A0A3Q1LLJ3</accession>
<dbReference type="VGNC" id="VGNC:33217">
    <property type="gene designation" value="PPM1M"/>
</dbReference>
<protein>
    <submittedName>
        <fullName evidence="3">Protein phosphatase, Mg2+/Mn2+ dependent 1M</fullName>
    </submittedName>
</protein>
<dbReference type="OrthoDB" id="416093at2759"/>
<dbReference type="PROSITE" id="PS51746">
    <property type="entry name" value="PPM_2"/>
    <property type="match status" value="1"/>
</dbReference>
<dbReference type="PANTHER" id="PTHR13832">
    <property type="entry name" value="PROTEIN PHOSPHATASE 2C"/>
    <property type="match status" value="1"/>
</dbReference>
<dbReference type="Proteomes" id="UP000009136">
    <property type="component" value="Chromosome 22"/>
</dbReference>
<evidence type="ECO:0000259" key="2">
    <source>
        <dbReference type="PROSITE" id="PS51746"/>
    </source>
</evidence>
<organism evidence="3 4">
    <name type="scientific">Bos taurus</name>
    <name type="common">Bovine</name>
    <dbReference type="NCBI Taxonomy" id="9913"/>
    <lineage>
        <taxon>Eukaryota</taxon>
        <taxon>Metazoa</taxon>
        <taxon>Chordata</taxon>
        <taxon>Craniata</taxon>
        <taxon>Vertebrata</taxon>
        <taxon>Euteleostomi</taxon>
        <taxon>Mammalia</taxon>
        <taxon>Eutheria</taxon>
        <taxon>Laurasiatheria</taxon>
        <taxon>Artiodactyla</taxon>
        <taxon>Ruminantia</taxon>
        <taxon>Pecora</taxon>
        <taxon>Bovidae</taxon>
        <taxon>Bovinae</taxon>
        <taxon>Bos</taxon>
    </lineage>
</organism>
<evidence type="ECO:0000313" key="4">
    <source>
        <dbReference type="Proteomes" id="UP000009136"/>
    </source>
</evidence>
<dbReference type="VEuPathDB" id="HostDB:ENSBTAG00000002962"/>
<feature type="compositionally biased region" description="Pro residues" evidence="1">
    <location>
        <begin position="14"/>
        <end position="27"/>
    </location>
</feature>
<evidence type="ECO:0000313" key="3">
    <source>
        <dbReference type="Ensembl" id="ENSBTAP00000057444.2"/>
    </source>
</evidence>
<dbReference type="InterPro" id="IPR036457">
    <property type="entry name" value="PPM-type-like_dom_sf"/>
</dbReference>
<dbReference type="AlphaFoldDB" id="A0A3Q1LLJ3"/>
<dbReference type="Pfam" id="PF00481">
    <property type="entry name" value="PP2C"/>
    <property type="match status" value="1"/>
</dbReference>
<dbReference type="SMART" id="SM00332">
    <property type="entry name" value="PP2Cc"/>
    <property type="match status" value="1"/>
</dbReference>
<dbReference type="CDD" id="cd00143">
    <property type="entry name" value="PP2Cc"/>
    <property type="match status" value="1"/>
</dbReference>
<dbReference type="InterPro" id="IPR015655">
    <property type="entry name" value="PP2C"/>
</dbReference>
<gene>
    <name evidence="3 5" type="primary">PPM1M</name>
</gene>
<evidence type="ECO:0000313" key="5">
    <source>
        <dbReference type="VGNC" id="VGNC:33217"/>
    </source>
</evidence>
<dbReference type="GO" id="GO:0004722">
    <property type="term" value="F:protein serine/threonine phosphatase activity"/>
    <property type="evidence" value="ECO:0007669"/>
    <property type="project" value="InterPro"/>
</dbReference>
<dbReference type="GeneTree" id="ENSGT00940000161084"/>
<dbReference type="Gene3D" id="3.60.40.10">
    <property type="entry name" value="PPM-type phosphatase domain"/>
    <property type="match status" value="2"/>
</dbReference>
<proteinExistence type="predicted"/>
<name>A0A3Q1LLJ3_BOVIN</name>
<sequence>MSADWFRRRFLPRGPLPAPRPPRPRTSPVPYRRPRFLRGSGSSSGTNDASRRPDARPVRSPVRGRSLPWNAGYAEIINAEKSEFNEDQAACGKLCIRRCEFGVEEDQEWQTLCSEEFLTGHYWALFDGHGGPAAAILAANTLHSCLRRQLEAVVEGMVATQPPMHLSGCCVCPSDPQFVEEKGIRTEDLVIGALESAFQEAILVRRDEVRPLSSEFTPETERQRIQQLAFIYPELLAGEFTRLEFPRRLKGDDLGQKVLFRDHHMSGWSYKCVEKSDLKYPLIHGQGRQARLLGTLAVSRGLGDHQLRVLDTNIQLKPFLLSVPQVTVLNMDQLEPQEEDVVVMATDGLWDVLSNEQVAWLVRSFLLGNREDPHRFSELAKMLIRSTQGMDDSPIQEGQVSYDDVSVFVIPLHHQGQGHSSR</sequence>
<reference evidence="3" key="2">
    <citation type="submission" date="2025-08" db="UniProtKB">
        <authorList>
            <consortium name="Ensembl"/>
        </authorList>
    </citation>
    <scope>IDENTIFICATION</scope>
    <source>
        <strain evidence="3">Hereford</strain>
    </source>
</reference>
<dbReference type="SUPFAM" id="SSF81606">
    <property type="entry name" value="PP2C-like"/>
    <property type="match status" value="1"/>
</dbReference>
<feature type="region of interest" description="Disordered" evidence="1">
    <location>
        <begin position="1"/>
        <end position="63"/>
    </location>
</feature>
<keyword evidence="4" id="KW-1185">Reference proteome</keyword>
<dbReference type="Ensembl" id="ENSBTAT00000085914.2">
    <property type="protein sequence ID" value="ENSBTAP00000057444.2"/>
    <property type="gene ID" value="ENSBTAG00000002962.8"/>
</dbReference>
<dbReference type="InterPro" id="IPR001932">
    <property type="entry name" value="PPM-type_phosphatase-like_dom"/>
</dbReference>
<dbReference type="Bgee" id="ENSBTAG00000002962">
    <property type="expression patterns" value="Expressed in monocyte and 107 other cell types or tissues"/>
</dbReference>